<sequence length="98" mass="10508">MAFYGARTRNAAGVETLNTSTMGIRSIVTVKVTVPPITSDFTSFINMPEITATSFVCVTLQDASNSSSALPAVFWSTGQLRVRRGAGIALNVFILTYQ</sequence>
<evidence type="ECO:0000313" key="1">
    <source>
        <dbReference type="EMBL" id="EIM16231.1"/>
    </source>
</evidence>
<organism evidence="1 2">
    <name type="scientific">Pseudomonas chlororaphis O6</name>
    <dbReference type="NCBI Taxonomy" id="1037915"/>
    <lineage>
        <taxon>Bacteria</taxon>
        <taxon>Pseudomonadati</taxon>
        <taxon>Pseudomonadota</taxon>
        <taxon>Gammaproteobacteria</taxon>
        <taxon>Pseudomonadales</taxon>
        <taxon>Pseudomonadaceae</taxon>
        <taxon>Pseudomonas</taxon>
    </lineage>
</organism>
<dbReference type="AlphaFoldDB" id="A0AB33WST2"/>
<dbReference type="RefSeq" id="WP_009047285.1">
    <property type="nucleotide sequence ID" value="NZ_CM001490.1"/>
</dbReference>
<evidence type="ECO:0000313" key="2">
    <source>
        <dbReference type="Proteomes" id="UP000003790"/>
    </source>
</evidence>
<dbReference type="Proteomes" id="UP000003790">
    <property type="component" value="Chromosome"/>
</dbReference>
<gene>
    <name evidence="1" type="ORF">PchlO6_1259</name>
</gene>
<protein>
    <submittedName>
        <fullName evidence="1">Uncharacterized protein</fullName>
    </submittedName>
</protein>
<name>A0AB33WST2_9PSED</name>
<comment type="caution">
    <text evidence="1">The sequence shown here is derived from an EMBL/GenBank/DDBJ whole genome shotgun (WGS) entry which is preliminary data.</text>
</comment>
<proteinExistence type="predicted"/>
<accession>A0AB33WST2</accession>
<reference evidence="1 2" key="1">
    <citation type="journal article" date="2012" name="PLoS Genet.">
        <title>Comparative Genomics of Plant-Associated Pseudomonas spp.: Insights into Diversity and Inheritance of Traits Involved in Multitrophic Interactions.</title>
        <authorList>
            <person name="Loper J.E."/>
            <person name="Hassan K.A."/>
            <person name="Mavrodi D.V."/>
            <person name="Davis E.W.II."/>
            <person name="Lim C.K."/>
            <person name="Shaffer B.T."/>
            <person name="Elbourne L.D."/>
            <person name="Stockwell V.O."/>
            <person name="Hartney S.L."/>
            <person name="Breakwell K."/>
            <person name="Henkels M.D."/>
            <person name="Tetu S.G."/>
            <person name="Rangel L.I."/>
            <person name="Kidarsa T.A."/>
            <person name="Wilson N.L."/>
            <person name="van de Mortel J.E."/>
            <person name="Song C."/>
            <person name="Blumhagen R."/>
            <person name="Radune D."/>
            <person name="Hostetler J.B."/>
            <person name="Brinkac L.M."/>
            <person name="Durkin A.S."/>
            <person name="Kluepfel D.A."/>
            <person name="Wechter W.P."/>
            <person name="Anderson A.J."/>
            <person name="Kim Y.C."/>
            <person name="Pierson L.S.III."/>
            <person name="Pierson E.A."/>
            <person name="Lindow S.E."/>
            <person name="Kobayashi D.Y."/>
            <person name="Raaijmakers J.M."/>
            <person name="Weller D.M."/>
            <person name="Thomashow L.S."/>
            <person name="Allen A.E."/>
            <person name="Paulsen I.T."/>
        </authorList>
    </citation>
    <scope>NUCLEOTIDE SEQUENCE [LARGE SCALE GENOMIC DNA]</scope>
    <source>
        <strain evidence="1 2">O6</strain>
    </source>
</reference>
<dbReference type="EMBL" id="AHOT01000019">
    <property type="protein sequence ID" value="EIM16231.1"/>
    <property type="molecule type" value="Genomic_DNA"/>
</dbReference>